<name>A0ABD0BK13_CORUL</name>
<comment type="caution">
    <text evidence="2">The sequence shown here is derived from an EMBL/GenBank/DDBJ whole genome shotgun (WGS) entry which is preliminary data.</text>
</comment>
<dbReference type="EMBL" id="BQFK01000003">
    <property type="protein sequence ID" value="GJJ43155.1"/>
    <property type="molecule type" value="Genomic_DNA"/>
</dbReference>
<reference evidence="2 3" key="1">
    <citation type="submission" date="2021-11" db="EMBL/GenBank/DDBJ databases">
        <title>Whole genome sequences of diphtheriae toxin producing Corynebacterium ulcerans isolates from cats in Osaka, Japan.</title>
        <authorList>
            <person name="Umeda K."/>
            <person name="Hirai Y."/>
        </authorList>
    </citation>
    <scope>NUCLEOTIDE SEQUENCE [LARGE SCALE GENOMIC DNA]</scope>
    <source>
        <strain evidence="2 3">12109B-1</strain>
    </source>
</reference>
<sequence length="49" mass="5566">MSTLVGNNGDDYAGENCEKTDEVRRAMRLGKSGARRQEQGRRCRRKGHD</sequence>
<evidence type="ECO:0000313" key="2">
    <source>
        <dbReference type="EMBL" id="GJJ43155.1"/>
    </source>
</evidence>
<accession>A0ABD0BK13</accession>
<proteinExistence type="predicted"/>
<dbReference type="Proteomes" id="UP001205910">
    <property type="component" value="Unassembled WGS sequence"/>
</dbReference>
<gene>
    <name evidence="2" type="ORF">CULCOIPH005_13440</name>
</gene>
<evidence type="ECO:0000313" key="3">
    <source>
        <dbReference type="Proteomes" id="UP001205910"/>
    </source>
</evidence>
<dbReference type="AlphaFoldDB" id="A0ABD0BK13"/>
<feature type="region of interest" description="Disordered" evidence="1">
    <location>
        <begin position="28"/>
        <end position="49"/>
    </location>
</feature>
<evidence type="ECO:0000256" key="1">
    <source>
        <dbReference type="SAM" id="MobiDB-lite"/>
    </source>
</evidence>
<organism evidence="2 3">
    <name type="scientific">Corynebacterium ulcerans</name>
    <dbReference type="NCBI Taxonomy" id="65058"/>
    <lineage>
        <taxon>Bacteria</taxon>
        <taxon>Bacillati</taxon>
        <taxon>Actinomycetota</taxon>
        <taxon>Actinomycetes</taxon>
        <taxon>Mycobacteriales</taxon>
        <taxon>Corynebacteriaceae</taxon>
        <taxon>Corynebacterium</taxon>
    </lineage>
</organism>
<protein>
    <submittedName>
        <fullName evidence="2">Uncharacterized protein</fullName>
    </submittedName>
</protein>